<dbReference type="InterPro" id="IPR039564">
    <property type="entry name" value="Peptidase_C39-like"/>
</dbReference>
<name>A0ABP9GGN2_9ACTN</name>
<feature type="signal peptide" evidence="2">
    <location>
        <begin position="1"/>
        <end position="21"/>
    </location>
</feature>
<dbReference type="InterPro" id="IPR038765">
    <property type="entry name" value="Papain-like_cys_pep_sf"/>
</dbReference>
<evidence type="ECO:0000313" key="4">
    <source>
        <dbReference type="EMBL" id="GAA4942344.1"/>
    </source>
</evidence>
<evidence type="ECO:0000256" key="1">
    <source>
        <dbReference type="SAM" id="MobiDB-lite"/>
    </source>
</evidence>
<organism evidence="4 5">
    <name type="scientific">Streptomonospora halophila</name>
    <dbReference type="NCBI Taxonomy" id="427369"/>
    <lineage>
        <taxon>Bacteria</taxon>
        <taxon>Bacillati</taxon>
        <taxon>Actinomycetota</taxon>
        <taxon>Actinomycetes</taxon>
        <taxon>Streptosporangiales</taxon>
        <taxon>Nocardiopsidaceae</taxon>
        <taxon>Streptomonospora</taxon>
    </lineage>
</organism>
<evidence type="ECO:0000259" key="3">
    <source>
        <dbReference type="Pfam" id="PF13529"/>
    </source>
</evidence>
<dbReference type="EMBL" id="BAABIK010000013">
    <property type="protein sequence ID" value="GAA4942344.1"/>
    <property type="molecule type" value="Genomic_DNA"/>
</dbReference>
<sequence length="222" mass="23436">MHGFRLAVGALGAAGVLIAGAAPAAAEPATAPSPGSTVVGTSQAPAPTASPLAEAPVRYEVKHKAWEQKEPSWCAPASVQLSLRTFGVYVTQDTLADKMGTDSVGTSGADMERVYDSYLKDEGYEMSWSTAQDPEALMDAVSYDVGVLHKAIPLGVWGAEASWIGADENFGHVVSVRGYDKEKDTFTIWDPWLGGYGGHHTVSADDLADAAQRNGLAYVHRL</sequence>
<feature type="region of interest" description="Disordered" evidence="1">
    <location>
        <begin position="26"/>
        <end position="51"/>
    </location>
</feature>
<keyword evidence="2" id="KW-0732">Signal</keyword>
<keyword evidence="5" id="KW-1185">Reference proteome</keyword>
<proteinExistence type="predicted"/>
<dbReference type="RefSeq" id="WP_345556770.1">
    <property type="nucleotide sequence ID" value="NZ_BAABIK010000013.1"/>
</dbReference>
<dbReference type="Pfam" id="PF13529">
    <property type="entry name" value="Peptidase_C39_2"/>
    <property type="match status" value="1"/>
</dbReference>
<feature type="chain" id="PRO_5046493428" description="Peptidase C39-like domain-containing protein" evidence="2">
    <location>
        <begin position="22"/>
        <end position="222"/>
    </location>
</feature>
<comment type="caution">
    <text evidence="4">The sequence shown here is derived from an EMBL/GenBank/DDBJ whole genome shotgun (WGS) entry which is preliminary data.</text>
</comment>
<dbReference type="SUPFAM" id="SSF54001">
    <property type="entry name" value="Cysteine proteinases"/>
    <property type="match status" value="1"/>
</dbReference>
<reference evidence="5" key="1">
    <citation type="journal article" date="2019" name="Int. J. Syst. Evol. Microbiol.">
        <title>The Global Catalogue of Microorganisms (GCM) 10K type strain sequencing project: providing services to taxonomists for standard genome sequencing and annotation.</title>
        <authorList>
            <consortium name="The Broad Institute Genomics Platform"/>
            <consortium name="The Broad Institute Genome Sequencing Center for Infectious Disease"/>
            <person name="Wu L."/>
            <person name="Ma J."/>
        </authorList>
    </citation>
    <scope>NUCLEOTIDE SEQUENCE [LARGE SCALE GENOMIC DNA]</scope>
    <source>
        <strain evidence="5">JCM 18123</strain>
    </source>
</reference>
<gene>
    <name evidence="4" type="ORF">GCM10023224_25880</name>
</gene>
<evidence type="ECO:0000256" key="2">
    <source>
        <dbReference type="SAM" id="SignalP"/>
    </source>
</evidence>
<dbReference type="Gene3D" id="3.90.70.10">
    <property type="entry name" value="Cysteine proteinases"/>
    <property type="match status" value="1"/>
</dbReference>
<dbReference type="Proteomes" id="UP001499993">
    <property type="component" value="Unassembled WGS sequence"/>
</dbReference>
<accession>A0ABP9GGN2</accession>
<evidence type="ECO:0000313" key="5">
    <source>
        <dbReference type="Proteomes" id="UP001499993"/>
    </source>
</evidence>
<feature type="compositionally biased region" description="Low complexity" evidence="1">
    <location>
        <begin position="26"/>
        <end position="37"/>
    </location>
</feature>
<feature type="domain" description="Peptidase C39-like" evidence="3">
    <location>
        <begin position="61"/>
        <end position="192"/>
    </location>
</feature>
<protein>
    <recommendedName>
        <fullName evidence="3">Peptidase C39-like domain-containing protein</fullName>
    </recommendedName>
</protein>